<proteinExistence type="predicted"/>
<evidence type="ECO:0000313" key="3">
    <source>
        <dbReference type="Proteomes" id="UP000005396"/>
    </source>
</evidence>
<name>A8RZB9_ENTBW</name>
<dbReference type="HOGENOM" id="CLU_204018_0_0_9"/>
<protein>
    <submittedName>
        <fullName evidence="2">Uncharacterized protein</fullName>
    </submittedName>
</protein>
<dbReference type="AlphaFoldDB" id="A8RZB9"/>
<dbReference type="Proteomes" id="UP000005396">
    <property type="component" value="Unassembled WGS sequence"/>
</dbReference>
<feature type="region of interest" description="Disordered" evidence="1">
    <location>
        <begin position="1"/>
        <end position="29"/>
    </location>
</feature>
<evidence type="ECO:0000313" key="2">
    <source>
        <dbReference type="EMBL" id="EDP14837.1"/>
    </source>
</evidence>
<gene>
    <name evidence="2" type="ORF">CLOBOL_05383</name>
</gene>
<sequence>MSGGEFDWGGRLRKGIGGAQRFPQDGWKPSKECKGIRELDCDTDGWSRYESRT</sequence>
<dbReference type="eggNOG" id="ENOG503327T">
    <property type="taxonomic scope" value="Bacteria"/>
</dbReference>
<reference evidence="2 3" key="1">
    <citation type="submission" date="2007-08" db="EMBL/GenBank/DDBJ databases">
        <authorList>
            <person name="Fulton L."/>
            <person name="Clifton S."/>
            <person name="Fulton B."/>
            <person name="Xu J."/>
            <person name="Minx P."/>
            <person name="Pepin K.H."/>
            <person name="Johnson M."/>
            <person name="Thiruvilangam P."/>
            <person name="Bhonagiri V."/>
            <person name="Nash W.E."/>
            <person name="Mardis E.R."/>
            <person name="Wilson R.K."/>
        </authorList>
    </citation>
    <scope>NUCLEOTIDE SEQUENCE [LARGE SCALE GENOMIC DNA]</scope>
    <source>
        <strain evidence="3">ATCC BAA-613 / DSM 15670 / CCUG 46953 / JCM 12243 / WAL 16351</strain>
    </source>
</reference>
<dbReference type="EMBL" id="ABCC02000039">
    <property type="protein sequence ID" value="EDP14837.1"/>
    <property type="molecule type" value="Genomic_DNA"/>
</dbReference>
<reference evidence="2 3" key="2">
    <citation type="submission" date="2007-09" db="EMBL/GenBank/DDBJ databases">
        <title>Draft genome sequence of Clostridium bolteae (ATCC BAA-613).</title>
        <authorList>
            <person name="Sudarsanam P."/>
            <person name="Ley R."/>
            <person name="Guruge J."/>
            <person name="Turnbaugh P.J."/>
            <person name="Mahowald M."/>
            <person name="Liep D."/>
            <person name="Gordon J."/>
        </authorList>
    </citation>
    <scope>NUCLEOTIDE SEQUENCE [LARGE SCALE GENOMIC DNA]</scope>
    <source>
        <strain evidence="3">ATCC BAA-613 / DSM 15670 / CCUG 46953 / JCM 12243 / WAL 16351</strain>
    </source>
</reference>
<dbReference type="PaxDb" id="411902-CLOBOL_05383"/>
<comment type="caution">
    <text evidence="2">The sequence shown here is derived from an EMBL/GenBank/DDBJ whole genome shotgun (WGS) entry which is preliminary data.</text>
</comment>
<organism evidence="2 3">
    <name type="scientific">Enterocloster bolteae (strain ATCC BAA-613 / DSM 15670 / CCUG 46953 / JCM 12243 / WAL 16351)</name>
    <name type="common">Clostridium bolteae</name>
    <dbReference type="NCBI Taxonomy" id="411902"/>
    <lineage>
        <taxon>Bacteria</taxon>
        <taxon>Bacillati</taxon>
        <taxon>Bacillota</taxon>
        <taxon>Clostridia</taxon>
        <taxon>Lachnospirales</taxon>
        <taxon>Lachnospiraceae</taxon>
        <taxon>Enterocloster</taxon>
    </lineage>
</organism>
<accession>A8RZB9</accession>
<evidence type="ECO:0000256" key="1">
    <source>
        <dbReference type="SAM" id="MobiDB-lite"/>
    </source>
</evidence>